<feature type="region of interest" description="Disordered" evidence="1">
    <location>
        <begin position="130"/>
        <end position="155"/>
    </location>
</feature>
<organism evidence="2 3">
    <name type="scientific">Mucuna pruriens</name>
    <name type="common">Velvet bean</name>
    <name type="synonym">Dolichos pruriens</name>
    <dbReference type="NCBI Taxonomy" id="157652"/>
    <lineage>
        <taxon>Eukaryota</taxon>
        <taxon>Viridiplantae</taxon>
        <taxon>Streptophyta</taxon>
        <taxon>Embryophyta</taxon>
        <taxon>Tracheophyta</taxon>
        <taxon>Spermatophyta</taxon>
        <taxon>Magnoliopsida</taxon>
        <taxon>eudicotyledons</taxon>
        <taxon>Gunneridae</taxon>
        <taxon>Pentapetalae</taxon>
        <taxon>rosids</taxon>
        <taxon>fabids</taxon>
        <taxon>Fabales</taxon>
        <taxon>Fabaceae</taxon>
        <taxon>Papilionoideae</taxon>
        <taxon>50 kb inversion clade</taxon>
        <taxon>NPAAA clade</taxon>
        <taxon>indigoferoid/millettioid clade</taxon>
        <taxon>Phaseoleae</taxon>
        <taxon>Mucuna</taxon>
    </lineage>
</organism>
<evidence type="ECO:0000313" key="2">
    <source>
        <dbReference type="EMBL" id="RDX99043.1"/>
    </source>
</evidence>
<dbReference type="Proteomes" id="UP000257109">
    <property type="component" value="Unassembled WGS sequence"/>
</dbReference>
<keyword evidence="3" id="KW-1185">Reference proteome</keyword>
<dbReference type="AlphaFoldDB" id="A0A371H8P9"/>
<protein>
    <submittedName>
        <fullName evidence="2">Uncharacterized protein</fullName>
    </submittedName>
</protein>
<proteinExistence type="predicted"/>
<accession>A0A371H8P9</accession>
<feature type="non-terminal residue" evidence="2">
    <location>
        <position position="1"/>
    </location>
</feature>
<comment type="caution">
    <text evidence="2">The sequence shown here is derived from an EMBL/GenBank/DDBJ whole genome shotgun (WGS) entry which is preliminary data.</text>
</comment>
<feature type="compositionally biased region" description="Polar residues" evidence="1">
    <location>
        <begin position="133"/>
        <end position="155"/>
    </location>
</feature>
<gene>
    <name evidence="2" type="ORF">CR513_17956</name>
</gene>
<name>A0A371H8P9_MUCPR</name>
<reference evidence="2" key="1">
    <citation type="submission" date="2018-05" db="EMBL/GenBank/DDBJ databases">
        <title>Draft genome of Mucuna pruriens seed.</title>
        <authorList>
            <person name="Nnadi N.E."/>
            <person name="Vos R."/>
            <person name="Hasami M.H."/>
            <person name="Devisetty U.K."/>
            <person name="Aguiy J.C."/>
        </authorList>
    </citation>
    <scope>NUCLEOTIDE SEQUENCE [LARGE SCALE GENOMIC DNA]</scope>
    <source>
        <strain evidence="2">JCA_2017</strain>
    </source>
</reference>
<evidence type="ECO:0000256" key="1">
    <source>
        <dbReference type="SAM" id="MobiDB-lite"/>
    </source>
</evidence>
<sequence length="155" mass="17714">MELSEFSLKFKLREAIKTQTLAYFLVEMTLVPRRGTMAKYEAHLAGLDLAREVQHVPHNNNSRVDTLTWLATSKTPSRHTDLHKVLASPTMNKPEVLQVEAEDRGWMTSFGTNCAMEPPWRTRRRRLGYVGRPTNTSSRPTTYTKEVSLPVSLND</sequence>
<evidence type="ECO:0000313" key="3">
    <source>
        <dbReference type="Proteomes" id="UP000257109"/>
    </source>
</evidence>
<dbReference type="EMBL" id="QJKJ01003318">
    <property type="protein sequence ID" value="RDX99043.1"/>
    <property type="molecule type" value="Genomic_DNA"/>
</dbReference>